<reference evidence="4 5" key="1">
    <citation type="submission" date="2019-09" db="EMBL/GenBank/DDBJ databases">
        <title>Bird 10,000 Genomes (B10K) Project - Family phase.</title>
        <authorList>
            <person name="Zhang G."/>
        </authorList>
    </citation>
    <scope>NUCLEOTIDE SEQUENCE [LARGE SCALE GENOMIC DNA]</scope>
    <source>
        <strain evidence="4">B10K-DU-017-47</strain>
    </source>
</reference>
<feature type="coiled-coil region" evidence="2">
    <location>
        <begin position="28"/>
        <end position="55"/>
    </location>
</feature>
<protein>
    <submittedName>
        <fullName evidence="4">CCD63 protein</fullName>
    </submittedName>
</protein>
<dbReference type="InterPro" id="IPR051876">
    <property type="entry name" value="ODA-DC/CCD"/>
</dbReference>
<dbReference type="InterPro" id="IPR049258">
    <property type="entry name" value="ODAD1_CC"/>
</dbReference>
<evidence type="ECO:0000313" key="4">
    <source>
        <dbReference type="EMBL" id="NWS39178.1"/>
    </source>
</evidence>
<evidence type="ECO:0000256" key="1">
    <source>
        <dbReference type="ARBA" id="ARBA00023054"/>
    </source>
</evidence>
<dbReference type="AlphaFoldDB" id="A0A7K5F2Q9"/>
<name>A0A7K5F2Q9_PROAR</name>
<dbReference type="Pfam" id="PF21773">
    <property type="entry name" value="ODAD1_CC"/>
    <property type="match status" value="1"/>
</dbReference>
<proteinExistence type="predicted"/>
<dbReference type="PANTHER" id="PTHR21694">
    <property type="entry name" value="COILED-COIL DOMAIN-CONTAINING PROTEIN 63"/>
    <property type="match status" value="1"/>
</dbReference>
<dbReference type="EMBL" id="VYZH01000336">
    <property type="protein sequence ID" value="NWS39178.1"/>
    <property type="molecule type" value="Genomic_DNA"/>
</dbReference>
<evidence type="ECO:0000259" key="3">
    <source>
        <dbReference type="Pfam" id="PF21773"/>
    </source>
</evidence>
<evidence type="ECO:0000313" key="5">
    <source>
        <dbReference type="Proteomes" id="UP000562415"/>
    </source>
</evidence>
<dbReference type="Proteomes" id="UP000562415">
    <property type="component" value="Unassembled WGS sequence"/>
</dbReference>
<dbReference type="OrthoDB" id="6766775at2759"/>
<sequence length="522" mass="60821">VSERMVVSEINRLQKQFRIATEKRKSYSTNLKQQIQAQEKEIESLTQEQREVSLTIGQIMSPRNKMLDDRNCREARYLLRTRYQYDSLIRERKALLAVLDKQIEELEKKVVKQNLIATKVKQANCSKQLQKQIDTLEMRLYNANVHFNTILAKNNKLREEIESLQIQKAVMDNFYFKLHTKLDQQKRRMNTAVEQTTQAYEQQSEARARIAAMSERHWKDTAQYHIEMQEQECILARETKLKAFMLAKFTDRSELEEQAKKERGLKAAQRAKKSQGECFETREVAYKRLLELAEDGNVDQLLNSFIEKEQKSFACFLYASELNDDMEKMQQKIRELQVEIASLVKGRKHAETKNFRLLNKLEKNLTETTEEANRYEDLCKKRSKILGQLKSSVEVLFKEIDCDATDIMKQLGEKGEITDLNLMQYFGLIEKKTNELLLLESILRYTLTEGASLDLPFTNPLLGGSELLREINWSQICPPPPTPNGNNDAIDALEVPLDHGQLCQMVLQNHDKDWDNAAGRDE</sequence>
<comment type="caution">
    <text evidence="4">The sequence shown here is derived from an EMBL/GenBank/DDBJ whole genome shotgun (WGS) entry which is preliminary data.</text>
</comment>
<feature type="non-terminal residue" evidence="4">
    <location>
        <position position="522"/>
    </location>
</feature>
<gene>
    <name evidence="4" type="primary">Ccdc63</name>
    <name evidence="4" type="ORF">PROATE_R01857</name>
</gene>
<evidence type="ECO:0000256" key="2">
    <source>
        <dbReference type="SAM" id="Coils"/>
    </source>
</evidence>
<dbReference type="GO" id="GO:0003341">
    <property type="term" value="P:cilium movement"/>
    <property type="evidence" value="ECO:0007669"/>
    <property type="project" value="TreeGrafter"/>
</dbReference>
<accession>A0A7K5F2Q9</accession>
<dbReference type="GO" id="GO:0005930">
    <property type="term" value="C:axoneme"/>
    <property type="evidence" value="ECO:0007669"/>
    <property type="project" value="TreeGrafter"/>
</dbReference>
<organism evidence="4 5">
    <name type="scientific">Probosciger aterrimus</name>
    <name type="common">Palm cockatoo</name>
    <dbReference type="NCBI Taxonomy" id="141839"/>
    <lineage>
        <taxon>Eukaryota</taxon>
        <taxon>Metazoa</taxon>
        <taxon>Chordata</taxon>
        <taxon>Craniata</taxon>
        <taxon>Vertebrata</taxon>
        <taxon>Euteleostomi</taxon>
        <taxon>Archelosauria</taxon>
        <taxon>Archosauria</taxon>
        <taxon>Dinosauria</taxon>
        <taxon>Saurischia</taxon>
        <taxon>Theropoda</taxon>
        <taxon>Coelurosauria</taxon>
        <taxon>Aves</taxon>
        <taxon>Neognathae</taxon>
        <taxon>Neoaves</taxon>
        <taxon>Telluraves</taxon>
        <taxon>Australaves</taxon>
        <taxon>Psittaciformes</taxon>
        <taxon>Cacatuidae</taxon>
        <taxon>Probosciger</taxon>
    </lineage>
</organism>
<feature type="non-terminal residue" evidence="4">
    <location>
        <position position="1"/>
    </location>
</feature>
<feature type="coiled-coil region" evidence="2">
    <location>
        <begin position="319"/>
        <end position="378"/>
    </location>
</feature>
<feature type="coiled-coil region" evidence="2">
    <location>
        <begin position="89"/>
        <end position="116"/>
    </location>
</feature>
<feature type="domain" description="ODAD1 central coiled coil region" evidence="3">
    <location>
        <begin position="130"/>
        <end position="413"/>
    </location>
</feature>
<dbReference type="PANTHER" id="PTHR21694:SF18">
    <property type="entry name" value="COILED-COIL DOMAIN-CONTAINING PROTEIN 63"/>
    <property type="match status" value="1"/>
</dbReference>
<dbReference type="GO" id="GO:0036158">
    <property type="term" value="P:outer dynein arm assembly"/>
    <property type="evidence" value="ECO:0007669"/>
    <property type="project" value="TreeGrafter"/>
</dbReference>
<keyword evidence="5" id="KW-1185">Reference proteome</keyword>
<keyword evidence="1 2" id="KW-0175">Coiled coil</keyword>